<dbReference type="eggNOG" id="KOG3060">
    <property type="taxonomic scope" value="Eukaryota"/>
</dbReference>
<dbReference type="FunCoup" id="G8JSG9">
    <property type="interactions" value="182"/>
</dbReference>
<dbReference type="PANTHER" id="PTHR12760">
    <property type="entry name" value="TETRATRICOPEPTIDE REPEAT PROTEIN"/>
    <property type="match status" value="1"/>
</dbReference>
<dbReference type="GO" id="GO:0015914">
    <property type="term" value="P:phospholipid transport"/>
    <property type="evidence" value="ECO:0007669"/>
    <property type="project" value="EnsemblFungi"/>
</dbReference>
<comment type="subcellular location">
    <subcellularLocation>
        <location evidence="3">Endoplasmic reticulum membrane</location>
        <topology evidence="3">Peripheral membrane protein</topology>
        <orientation evidence="3">Cytoplasmic side</orientation>
    </subcellularLocation>
</comment>
<evidence type="ECO:0000256" key="2">
    <source>
        <dbReference type="PROSITE-ProRule" id="PRU00339"/>
    </source>
</evidence>
<evidence type="ECO:0000313" key="4">
    <source>
        <dbReference type="EMBL" id="AET39691.1"/>
    </source>
</evidence>
<dbReference type="STRING" id="931890.G8JSG9"/>
<organism evidence="4 5">
    <name type="scientific">Eremothecium cymbalariae (strain CBS 270.75 / DBVPG 7215 / KCTC 17166 / NRRL Y-17582)</name>
    <name type="common">Yeast</name>
    <dbReference type="NCBI Taxonomy" id="931890"/>
    <lineage>
        <taxon>Eukaryota</taxon>
        <taxon>Fungi</taxon>
        <taxon>Dikarya</taxon>
        <taxon>Ascomycota</taxon>
        <taxon>Saccharomycotina</taxon>
        <taxon>Saccharomycetes</taxon>
        <taxon>Saccharomycetales</taxon>
        <taxon>Saccharomycetaceae</taxon>
        <taxon>Eremothecium</taxon>
    </lineage>
</organism>
<dbReference type="AlphaFoldDB" id="G8JSG9"/>
<dbReference type="GO" id="GO:0006644">
    <property type="term" value="P:phospholipid metabolic process"/>
    <property type="evidence" value="ECO:0007669"/>
    <property type="project" value="EnsemblFungi"/>
</dbReference>
<dbReference type="OrthoDB" id="124397at2759"/>
<dbReference type="InterPro" id="IPR039856">
    <property type="entry name" value="EMC2-like"/>
</dbReference>
<dbReference type="Proteomes" id="UP000006790">
    <property type="component" value="Chromosome 4"/>
</dbReference>
<protein>
    <recommendedName>
        <fullName evidence="3">ER membrane protein complex subunit 2</fullName>
    </recommendedName>
</protein>
<evidence type="ECO:0000256" key="1">
    <source>
        <dbReference type="ARBA" id="ARBA00022803"/>
    </source>
</evidence>
<reference evidence="5" key="1">
    <citation type="journal article" date="2012" name="G3 (Bethesda)">
        <title>Pichia sorbitophila, an interspecies yeast hybrid reveals early steps of genome resolution following polyploidization.</title>
        <authorList>
            <person name="Leh Louis V."/>
            <person name="Despons L."/>
            <person name="Friedrich A."/>
            <person name="Martin T."/>
            <person name="Durrens P."/>
            <person name="Casaregola S."/>
            <person name="Neuveglise C."/>
            <person name="Fairhead C."/>
            <person name="Marck C."/>
            <person name="Cruz J.A."/>
            <person name="Straub M.L."/>
            <person name="Kugler V."/>
            <person name="Sacerdot C."/>
            <person name="Uzunov Z."/>
            <person name="Thierry A."/>
            <person name="Weiss S."/>
            <person name="Bleykasten C."/>
            <person name="De Montigny J."/>
            <person name="Jacques N."/>
            <person name="Jung P."/>
            <person name="Lemaire M."/>
            <person name="Mallet S."/>
            <person name="Morel G."/>
            <person name="Richard G.F."/>
            <person name="Sarkar A."/>
            <person name="Savel G."/>
            <person name="Schacherer J."/>
            <person name="Seret M.L."/>
            <person name="Talla E."/>
            <person name="Samson G."/>
            <person name="Jubin C."/>
            <person name="Poulain J."/>
            <person name="Vacherie B."/>
            <person name="Barbe V."/>
            <person name="Pelletier E."/>
            <person name="Sherman D.J."/>
            <person name="Westhof E."/>
            <person name="Weissenbach J."/>
            <person name="Baret P.V."/>
            <person name="Wincker P."/>
            <person name="Gaillardin C."/>
            <person name="Dujon B."/>
            <person name="Souciet J.L."/>
        </authorList>
    </citation>
    <scope>NUCLEOTIDE SEQUENCE [LARGE SCALE GENOMIC DNA]</scope>
    <source>
        <strain evidence="5">CBS 270.75 / DBVPG 7215 / KCTC 17166 / NRRL Y-17582</strain>
    </source>
</reference>
<dbReference type="Gene3D" id="1.25.40.10">
    <property type="entry name" value="Tetratricopeptide repeat domain"/>
    <property type="match status" value="1"/>
</dbReference>
<comment type="subunit">
    <text evidence="3">Component of the ER membrane protein complex (EMC).</text>
</comment>
<keyword evidence="1 2" id="KW-0802">TPR repeat</keyword>
<feature type="repeat" description="TPR" evidence="2">
    <location>
        <begin position="159"/>
        <end position="192"/>
    </location>
</feature>
<keyword evidence="5" id="KW-1185">Reference proteome</keyword>
<sequence length="284" mass="32779">MDLLKERLLTLSVTHQYVSLPPKEIEHLYTELKHYLNVGDPNLSEVDFMTLTELLFNLAVYMGEDTEAEVIYRTLTDRFGHDSPKLHIMKATLLQITEGDLKAKEYLNKLLNSVLEFDTDSVDYLCVSKKLLAINSYEMHSDRRLAMLIDLLEKFPLDGELWWKLAMEYYSNGHFEEAAYCLEDVLIISPFNYNAFAQLSEILFYKAIRTGKTEEGLLEEALDNALRAVELSETCLKGWALVRKISSLLRKDKLFELSFRKLNEIGECGNPADRKTAKYILKSL</sequence>
<dbReference type="GO" id="GO:0072546">
    <property type="term" value="C:EMC complex"/>
    <property type="evidence" value="ECO:0007669"/>
    <property type="project" value="UniProtKB-UniRule"/>
</dbReference>
<name>G8JSG9_ERECY</name>
<dbReference type="PROSITE" id="PS50005">
    <property type="entry name" value="TPR"/>
    <property type="match status" value="1"/>
</dbReference>
<dbReference type="SUPFAM" id="SSF48452">
    <property type="entry name" value="TPR-like"/>
    <property type="match status" value="1"/>
</dbReference>
<proteinExistence type="inferred from homology"/>
<dbReference type="GO" id="GO:0045050">
    <property type="term" value="P:protein insertion into ER membrane by stop-transfer membrane-anchor sequence"/>
    <property type="evidence" value="ECO:0007669"/>
    <property type="project" value="EnsemblFungi"/>
</dbReference>
<dbReference type="HOGENOM" id="CLU_065213_1_0_1"/>
<gene>
    <name evidence="4" type="ordered locus">Ecym_4670</name>
</gene>
<dbReference type="EMBL" id="CP002500">
    <property type="protein sequence ID" value="AET39691.1"/>
    <property type="molecule type" value="Genomic_DNA"/>
</dbReference>
<accession>G8JSG9</accession>
<dbReference type="OMA" id="LMEMLFY"/>
<dbReference type="KEGG" id="erc:Ecym_4670"/>
<keyword evidence="3" id="KW-0472">Membrane</keyword>
<dbReference type="InterPro" id="IPR019734">
    <property type="entry name" value="TPR_rpt"/>
</dbReference>
<dbReference type="GeneID" id="11470203"/>
<evidence type="ECO:0000313" key="5">
    <source>
        <dbReference type="Proteomes" id="UP000006790"/>
    </source>
</evidence>
<dbReference type="GO" id="GO:0032977">
    <property type="term" value="F:membrane insertase activity"/>
    <property type="evidence" value="ECO:0007669"/>
    <property type="project" value="EnsemblFungi"/>
</dbReference>
<comment type="function">
    <text evidence="3">Part of the endoplasmic reticulum membrane protein complex (EMC) that enables the energy-independent insertion into endoplasmic reticulum membranes of newly synthesized membrane proteins.</text>
</comment>
<evidence type="ECO:0000256" key="3">
    <source>
        <dbReference type="RuleBase" id="RU367091"/>
    </source>
</evidence>
<dbReference type="RefSeq" id="XP_003646508.1">
    <property type="nucleotide sequence ID" value="XM_003646460.1"/>
</dbReference>
<comment type="similarity">
    <text evidence="3">Belongs to the EMC2 family.</text>
</comment>
<dbReference type="InParanoid" id="G8JSG9"/>
<dbReference type="InterPro" id="IPR011990">
    <property type="entry name" value="TPR-like_helical_dom_sf"/>
</dbReference>
<keyword evidence="3" id="KW-0256">Endoplasmic reticulum</keyword>